<protein>
    <submittedName>
        <fullName evidence="1">Uncharacterized protein</fullName>
    </submittedName>
</protein>
<dbReference type="EMBL" id="JACHIU010000001">
    <property type="protein sequence ID" value="MBB6475578.1"/>
    <property type="molecule type" value="Genomic_DNA"/>
</dbReference>
<comment type="caution">
    <text evidence="1">The sequence shown here is derived from an EMBL/GenBank/DDBJ whole genome shotgun (WGS) entry which is preliminary data.</text>
</comment>
<keyword evidence="2" id="KW-1185">Reference proteome</keyword>
<evidence type="ECO:0000313" key="2">
    <source>
        <dbReference type="Proteomes" id="UP000555564"/>
    </source>
</evidence>
<dbReference type="Proteomes" id="UP000555564">
    <property type="component" value="Unassembled WGS sequence"/>
</dbReference>
<proteinExistence type="predicted"/>
<dbReference type="AlphaFoldDB" id="A0A7X0M889"/>
<dbReference type="RefSeq" id="WP_184985010.1">
    <property type="nucleotide sequence ID" value="NZ_BAAALO010000081.1"/>
</dbReference>
<evidence type="ECO:0000313" key="1">
    <source>
        <dbReference type="EMBL" id="MBB6475578.1"/>
    </source>
</evidence>
<organism evidence="1 2">
    <name type="scientific">Sphaerisporangium rubeum</name>
    <dbReference type="NCBI Taxonomy" id="321317"/>
    <lineage>
        <taxon>Bacteria</taxon>
        <taxon>Bacillati</taxon>
        <taxon>Actinomycetota</taxon>
        <taxon>Actinomycetes</taxon>
        <taxon>Streptosporangiales</taxon>
        <taxon>Streptosporangiaceae</taxon>
        <taxon>Sphaerisporangium</taxon>
    </lineage>
</organism>
<gene>
    <name evidence="1" type="ORF">BJ992_005009</name>
</gene>
<reference evidence="1 2" key="1">
    <citation type="submission" date="2020-08" db="EMBL/GenBank/DDBJ databases">
        <title>Sequencing the genomes of 1000 actinobacteria strains.</title>
        <authorList>
            <person name="Klenk H.-P."/>
        </authorList>
    </citation>
    <scope>NUCLEOTIDE SEQUENCE [LARGE SCALE GENOMIC DNA]</scope>
    <source>
        <strain evidence="1 2">DSM 44936</strain>
    </source>
</reference>
<accession>A0A7X0M889</accession>
<sequence>MSAAWEWVRTAGRSIAARERAGSAGRVVAARRRAGSAGRVVAAQGPARTAVWVLTTVLLLLPCAAGCTGGADGPTKAMCGAVIDITGFRGYPEAERYVDQRLRNFLKGCDWVGYAAITGNSEGSPCGSAPVPLFVLPEENPNDNPVIEKTVRKAHLAEAISRTKNLLTCTKDDARGSDVLGGLRVIGGQFDGSPAPDGERRVVVFSDMMSNVGVLDLETCAFDDESARKAKVDELKQKNLLPRLDDVSVDVYGFNLLSERRPDCVPPLKLLWTAIFAAAGVPDGGLNIQQ</sequence>
<name>A0A7X0M889_9ACTN</name>